<gene>
    <name evidence="1" type="ORF">KXQ929_LOCUS49857</name>
</gene>
<reference evidence="1" key="1">
    <citation type="submission" date="2021-02" db="EMBL/GenBank/DDBJ databases">
        <authorList>
            <person name="Nowell W R."/>
        </authorList>
    </citation>
    <scope>NUCLEOTIDE SEQUENCE</scope>
</reference>
<evidence type="ECO:0000313" key="2">
    <source>
        <dbReference type="Proteomes" id="UP000663868"/>
    </source>
</evidence>
<comment type="caution">
    <text evidence="1">The sequence shown here is derived from an EMBL/GenBank/DDBJ whole genome shotgun (WGS) entry which is preliminary data.</text>
</comment>
<accession>A0A820MSH1</accession>
<name>A0A820MSH1_9BILA</name>
<dbReference type="Proteomes" id="UP000663868">
    <property type="component" value="Unassembled WGS sequence"/>
</dbReference>
<dbReference type="AlphaFoldDB" id="A0A820MSH1"/>
<feature type="non-terminal residue" evidence="1">
    <location>
        <position position="1"/>
    </location>
</feature>
<sequence>IANGIRMKGGFISNVLSYSGYVNKQVFSIITNNYNGVTSVMRQKIWNLLNTLK</sequence>
<organism evidence="1 2">
    <name type="scientific">Adineta steineri</name>
    <dbReference type="NCBI Taxonomy" id="433720"/>
    <lineage>
        <taxon>Eukaryota</taxon>
        <taxon>Metazoa</taxon>
        <taxon>Spiralia</taxon>
        <taxon>Gnathifera</taxon>
        <taxon>Rotifera</taxon>
        <taxon>Eurotatoria</taxon>
        <taxon>Bdelloidea</taxon>
        <taxon>Adinetida</taxon>
        <taxon>Adinetidae</taxon>
        <taxon>Adineta</taxon>
    </lineage>
</organism>
<dbReference type="EMBL" id="CAJOBB010021867">
    <property type="protein sequence ID" value="CAF4380019.1"/>
    <property type="molecule type" value="Genomic_DNA"/>
</dbReference>
<evidence type="ECO:0000313" key="1">
    <source>
        <dbReference type="EMBL" id="CAF4380019.1"/>
    </source>
</evidence>
<proteinExistence type="predicted"/>
<protein>
    <submittedName>
        <fullName evidence="1">Uncharacterized protein</fullName>
    </submittedName>
</protein>